<dbReference type="EMBL" id="UINC01084242">
    <property type="protein sequence ID" value="SVC30706.1"/>
    <property type="molecule type" value="Genomic_DNA"/>
</dbReference>
<protein>
    <submittedName>
        <fullName evidence="1">Uncharacterized protein</fullName>
    </submittedName>
</protein>
<sequence>MIEQGVYQDPESSIKKVVNSVLKNH</sequence>
<proteinExistence type="predicted"/>
<gene>
    <name evidence="1" type="ORF">METZ01_LOCUS283560</name>
</gene>
<dbReference type="AlphaFoldDB" id="A0A382L1R1"/>
<feature type="non-terminal residue" evidence="1">
    <location>
        <position position="25"/>
    </location>
</feature>
<evidence type="ECO:0000313" key="1">
    <source>
        <dbReference type="EMBL" id="SVC30706.1"/>
    </source>
</evidence>
<organism evidence="1">
    <name type="scientific">marine metagenome</name>
    <dbReference type="NCBI Taxonomy" id="408172"/>
    <lineage>
        <taxon>unclassified sequences</taxon>
        <taxon>metagenomes</taxon>
        <taxon>ecological metagenomes</taxon>
    </lineage>
</organism>
<reference evidence="1" key="1">
    <citation type="submission" date="2018-05" db="EMBL/GenBank/DDBJ databases">
        <authorList>
            <person name="Lanie J.A."/>
            <person name="Ng W.-L."/>
            <person name="Kazmierczak K.M."/>
            <person name="Andrzejewski T.M."/>
            <person name="Davidsen T.M."/>
            <person name="Wayne K.J."/>
            <person name="Tettelin H."/>
            <person name="Glass J.I."/>
            <person name="Rusch D."/>
            <person name="Podicherti R."/>
            <person name="Tsui H.-C.T."/>
            <person name="Winkler M.E."/>
        </authorList>
    </citation>
    <scope>NUCLEOTIDE SEQUENCE</scope>
</reference>
<accession>A0A382L1R1</accession>
<name>A0A382L1R1_9ZZZZ</name>